<dbReference type="OrthoDB" id="41298at2157"/>
<evidence type="ECO:0000313" key="3">
    <source>
        <dbReference type="Proteomes" id="UP000077066"/>
    </source>
</evidence>
<dbReference type="Proteomes" id="UP000077066">
    <property type="component" value="Unassembled WGS sequence"/>
</dbReference>
<proteinExistence type="predicted"/>
<dbReference type="STRING" id="55758.MBFIL_14420"/>
<evidence type="ECO:0000313" key="2">
    <source>
        <dbReference type="EMBL" id="KZX11484.1"/>
    </source>
</evidence>
<comment type="caution">
    <text evidence="2">The sequence shown here is derived from an EMBL/GenBank/DDBJ whole genome shotgun (WGS) entry which is preliminary data.</text>
</comment>
<dbReference type="PANTHER" id="PTHR42188:SF1">
    <property type="entry name" value="23S RRNA-SPECIFIC ENDONUCLEASE VAPC20"/>
    <property type="match status" value="1"/>
</dbReference>
<organism evidence="2 3">
    <name type="scientific">Methanobrevibacter filiformis</name>
    <dbReference type="NCBI Taxonomy" id="55758"/>
    <lineage>
        <taxon>Archaea</taxon>
        <taxon>Methanobacteriati</taxon>
        <taxon>Methanobacteriota</taxon>
        <taxon>Methanomada group</taxon>
        <taxon>Methanobacteria</taxon>
        <taxon>Methanobacteriales</taxon>
        <taxon>Methanobacteriaceae</taxon>
        <taxon>Methanobrevibacter</taxon>
    </lineage>
</organism>
<keyword evidence="3" id="KW-1185">Reference proteome</keyword>
<accession>A0A166A2P9</accession>
<reference evidence="2 3" key="1">
    <citation type="submission" date="2016-04" db="EMBL/GenBank/DDBJ databases">
        <title>Genome sequence of Methanobrevibacter filiformis DSM 11501.</title>
        <authorList>
            <person name="Poehlein A."/>
            <person name="Seedorf H."/>
            <person name="Daniel R."/>
        </authorList>
    </citation>
    <scope>NUCLEOTIDE SEQUENCE [LARGE SCALE GENOMIC DNA]</scope>
    <source>
        <strain evidence="2 3">DSM 11501</strain>
    </source>
</reference>
<dbReference type="EMBL" id="LWMT01000248">
    <property type="protein sequence ID" value="KZX11484.1"/>
    <property type="molecule type" value="Genomic_DNA"/>
</dbReference>
<dbReference type="SUPFAM" id="SSF88723">
    <property type="entry name" value="PIN domain-like"/>
    <property type="match status" value="1"/>
</dbReference>
<dbReference type="Gene3D" id="3.40.50.1010">
    <property type="entry name" value="5'-nuclease"/>
    <property type="match status" value="1"/>
</dbReference>
<dbReference type="RefSeq" id="WP_066973131.1">
    <property type="nucleotide sequence ID" value="NZ_LWMT01000248.1"/>
</dbReference>
<dbReference type="InterPro" id="IPR029060">
    <property type="entry name" value="PIN-like_dom_sf"/>
</dbReference>
<dbReference type="AlphaFoldDB" id="A0A166A2P9"/>
<dbReference type="GO" id="GO:0004521">
    <property type="term" value="F:RNA endonuclease activity"/>
    <property type="evidence" value="ECO:0007669"/>
    <property type="project" value="InterPro"/>
</dbReference>
<dbReference type="GO" id="GO:0016075">
    <property type="term" value="P:rRNA catabolic process"/>
    <property type="evidence" value="ECO:0007669"/>
    <property type="project" value="TreeGrafter"/>
</dbReference>
<dbReference type="InterPro" id="IPR039018">
    <property type="entry name" value="VapC20-like"/>
</dbReference>
<gene>
    <name evidence="2" type="ORF">MBFIL_14420</name>
</gene>
<evidence type="ECO:0000259" key="1">
    <source>
        <dbReference type="Pfam" id="PF01850"/>
    </source>
</evidence>
<dbReference type="InterPro" id="IPR002716">
    <property type="entry name" value="PIN_dom"/>
</dbReference>
<dbReference type="PATRIC" id="fig|55758.3.peg.1629"/>
<dbReference type="PANTHER" id="PTHR42188">
    <property type="entry name" value="23S RRNA-SPECIFIC ENDONUCLEASE VAPC20"/>
    <property type="match status" value="1"/>
</dbReference>
<feature type="domain" description="PIN" evidence="1">
    <location>
        <begin position="2"/>
        <end position="121"/>
    </location>
</feature>
<dbReference type="Pfam" id="PF01850">
    <property type="entry name" value="PIN"/>
    <property type="match status" value="1"/>
</dbReference>
<sequence>MIFLDASFLIAIFVENDQWHQDAVKLLPKISKKKKFISKLVIAETITNLTHNLRAKEIREIYNNIIENFTIIDESDFYNEAMKVFIHYDAKLSFFDSMYIKIMELNGISEIASFDKHFDNKNHVVRLH</sequence>
<name>A0A166A2P9_9EURY</name>
<protein>
    <submittedName>
        <fullName evidence="2">PIN domain protein</fullName>
    </submittedName>
</protein>